<protein>
    <submittedName>
        <fullName evidence="1">Uncharacterized protein</fullName>
    </submittedName>
</protein>
<name>A0A326UG24_THEHA</name>
<keyword evidence="2" id="KW-1185">Reference proteome</keyword>
<gene>
    <name evidence="1" type="ORF">EI42_01041</name>
</gene>
<dbReference type="AlphaFoldDB" id="A0A326UG24"/>
<dbReference type="EMBL" id="QKUF01000001">
    <property type="protein sequence ID" value="PZW36855.1"/>
    <property type="molecule type" value="Genomic_DNA"/>
</dbReference>
<organism evidence="1 2">
    <name type="scientific">Thermosporothrix hazakensis</name>
    <dbReference type="NCBI Taxonomy" id="644383"/>
    <lineage>
        <taxon>Bacteria</taxon>
        <taxon>Bacillati</taxon>
        <taxon>Chloroflexota</taxon>
        <taxon>Ktedonobacteria</taxon>
        <taxon>Ktedonobacterales</taxon>
        <taxon>Thermosporotrichaceae</taxon>
        <taxon>Thermosporothrix</taxon>
    </lineage>
</organism>
<evidence type="ECO:0000313" key="2">
    <source>
        <dbReference type="Proteomes" id="UP000248806"/>
    </source>
</evidence>
<sequence length="127" mass="13523">MTQLHSDKIEAPSAEVRFARVIARAVVQMPEVASLGPGRFVQAATYGPGERITGVVVQRSAPEVFIAEIHVVLKEAALQQAFTQQPMGSAYLLQLADAVRKVAHQAVSRVAGTATLAQIDVAFDDVA</sequence>
<dbReference type="RefSeq" id="WP_111319468.1">
    <property type="nucleotide sequence ID" value="NZ_BIFX01000001.1"/>
</dbReference>
<dbReference type="Proteomes" id="UP000248806">
    <property type="component" value="Unassembled WGS sequence"/>
</dbReference>
<comment type="caution">
    <text evidence="1">The sequence shown here is derived from an EMBL/GenBank/DDBJ whole genome shotgun (WGS) entry which is preliminary data.</text>
</comment>
<proteinExistence type="predicted"/>
<reference evidence="1 2" key="1">
    <citation type="submission" date="2018-06" db="EMBL/GenBank/DDBJ databases">
        <title>Genomic Encyclopedia of Archaeal and Bacterial Type Strains, Phase II (KMG-II): from individual species to whole genera.</title>
        <authorList>
            <person name="Goeker M."/>
        </authorList>
    </citation>
    <scope>NUCLEOTIDE SEQUENCE [LARGE SCALE GENOMIC DNA]</scope>
    <source>
        <strain evidence="1 2">ATCC BAA-1881</strain>
    </source>
</reference>
<dbReference type="OrthoDB" id="5195799at2"/>
<accession>A0A326UG24</accession>
<evidence type="ECO:0000313" key="1">
    <source>
        <dbReference type="EMBL" id="PZW36855.1"/>
    </source>
</evidence>